<protein>
    <submittedName>
        <fullName evidence="1">Uncharacterized protein</fullName>
    </submittedName>
</protein>
<dbReference type="EMBL" id="UYYB01025084">
    <property type="protein sequence ID" value="VDM72374.1"/>
    <property type="molecule type" value="Genomic_DNA"/>
</dbReference>
<evidence type="ECO:0000313" key="1">
    <source>
        <dbReference type="EMBL" id="VDM72374.1"/>
    </source>
</evidence>
<dbReference type="OrthoDB" id="10252281at2759"/>
<evidence type="ECO:0000313" key="2">
    <source>
        <dbReference type="Proteomes" id="UP000270094"/>
    </source>
</evidence>
<keyword evidence="2" id="KW-1185">Reference proteome</keyword>
<accession>A0A3P7J3C3</accession>
<gene>
    <name evidence="1" type="ORF">SVUK_LOCUS7372</name>
</gene>
<dbReference type="AlphaFoldDB" id="A0A3P7J3C3"/>
<name>A0A3P7J3C3_STRVU</name>
<dbReference type="Proteomes" id="UP000270094">
    <property type="component" value="Unassembled WGS sequence"/>
</dbReference>
<reference evidence="1 2" key="1">
    <citation type="submission" date="2018-11" db="EMBL/GenBank/DDBJ databases">
        <authorList>
            <consortium name="Pathogen Informatics"/>
        </authorList>
    </citation>
    <scope>NUCLEOTIDE SEQUENCE [LARGE SCALE GENOMIC DNA]</scope>
</reference>
<sequence>MHLKCDLSLPRGEGEKRIVRQVLAQLGAPHTAPKQAMQFGSGFVKMQNDKKLKGNDLSSALMRSHAQDHSQRCDI</sequence>
<organism evidence="1 2">
    <name type="scientific">Strongylus vulgaris</name>
    <name type="common">Blood worm</name>
    <dbReference type="NCBI Taxonomy" id="40348"/>
    <lineage>
        <taxon>Eukaryota</taxon>
        <taxon>Metazoa</taxon>
        <taxon>Ecdysozoa</taxon>
        <taxon>Nematoda</taxon>
        <taxon>Chromadorea</taxon>
        <taxon>Rhabditida</taxon>
        <taxon>Rhabditina</taxon>
        <taxon>Rhabditomorpha</taxon>
        <taxon>Strongyloidea</taxon>
        <taxon>Strongylidae</taxon>
        <taxon>Strongylus</taxon>
    </lineage>
</organism>
<proteinExistence type="predicted"/>